<feature type="domain" description="Helix-turn-helix type 11" evidence="1">
    <location>
        <begin position="17"/>
        <end position="64"/>
    </location>
</feature>
<evidence type="ECO:0000259" key="2">
    <source>
        <dbReference type="Pfam" id="PF25583"/>
    </source>
</evidence>
<dbReference type="InterPro" id="IPR013196">
    <property type="entry name" value="HTH_11"/>
</dbReference>
<dbReference type="OrthoDB" id="9767131at2"/>
<dbReference type="Pfam" id="PF08279">
    <property type="entry name" value="HTH_11"/>
    <property type="match status" value="1"/>
</dbReference>
<dbReference type="RefSeq" id="WP_008413485.1">
    <property type="nucleotide sequence ID" value="NZ_CAOS01000015.1"/>
</dbReference>
<dbReference type="Pfam" id="PF25583">
    <property type="entry name" value="WCX"/>
    <property type="match status" value="1"/>
</dbReference>
<evidence type="ECO:0000313" key="3">
    <source>
        <dbReference type="EMBL" id="CCO09462.1"/>
    </source>
</evidence>
<comment type="caution">
    <text evidence="3">The sequence shown here is derived from an EMBL/GenBank/DDBJ whole genome shotgun (WGS) entry which is preliminary data.</text>
</comment>
<dbReference type="AlphaFoldDB" id="K8E156"/>
<keyword evidence="4" id="KW-1185">Reference proteome</keyword>
<dbReference type="InterPro" id="IPR051534">
    <property type="entry name" value="CBASS_pafABC_assoc_protein"/>
</dbReference>
<dbReference type="PANTHER" id="PTHR34580:SF3">
    <property type="entry name" value="PROTEIN PAFB"/>
    <property type="match status" value="1"/>
</dbReference>
<accession>K8E156</accession>
<dbReference type="STRING" id="1121428.DESHY_80129"/>
<name>K8E156_9FIRM</name>
<dbReference type="Proteomes" id="UP000009315">
    <property type="component" value="Unassembled WGS sequence"/>
</dbReference>
<protein>
    <submittedName>
        <fullName evidence="3">Helix-turn-helix, type 11 domain protein</fullName>
    </submittedName>
</protein>
<dbReference type="EMBL" id="CAOS01000015">
    <property type="protein sequence ID" value="CCO09462.1"/>
    <property type="molecule type" value="Genomic_DNA"/>
</dbReference>
<evidence type="ECO:0000259" key="1">
    <source>
        <dbReference type="Pfam" id="PF08279"/>
    </source>
</evidence>
<dbReference type="InterPro" id="IPR036388">
    <property type="entry name" value="WH-like_DNA-bd_sf"/>
</dbReference>
<dbReference type="InterPro" id="IPR057727">
    <property type="entry name" value="WCX_dom"/>
</dbReference>
<reference evidence="3 4" key="1">
    <citation type="journal article" date="2013" name="Genome Announc.">
        <title>Genome Sequence of the Sulfate-Reducing Bacterium Desulfotomaculum hydrothermale Lam5(T).</title>
        <authorList>
            <person name="Amin O."/>
            <person name="Fardeau M.L."/>
            <person name="Valette O."/>
            <person name="Hirschler-Rea A."/>
            <person name="Barbe V."/>
            <person name="Medigue C."/>
            <person name="Vacherie B."/>
            <person name="Ollivier B."/>
            <person name="Bertin P.N."/>
            <person name="Dolla A."/>
        </authorList>
    </citation>
    <scope>NUCLEOTIDE SEQUENCE [LARGE SCALE GENOMIC DNA]</scope>
    <source>
        <strain evidence="4">Lam5 / DSM 18033</strain>
    </source>
</reference>
<feature type="domain" description="WCX" evidence="2">
    <location>
        <begin position="161"/>
        <end position="236"/>
    </location>
</feature>
<evidence type="ECO:0000313" key="4">
    <source>
        <dbReference type="Proteomes" id="UP000009315"/>
    </source>
</evidence>
<organism evidence="3 4">
    <name type="scientific">Desulforamulus hydrothermalis Lam5 = DSM 18033</name>
    <dbReference type="NCBI Taxonomy" id="1121428"/>
    <lineage>
        <taxon>Bacteria</taxon>
        <taxon>Bacillati</taxon>
        <taxon>Bacillota</taxon>
        <taxon>Clostridia</taxon>
        <taxon>Eubacteriales</taxon>
        <taxon>Peptococcaceae</taxon>
        <taxon>Desulforamulus</taxon>
    </lineage>
</organism>
<dbReference type="PANTHER" id="PTHR34580">
    <property type="match status" value="1"/>
</dbReference>
<dbReference type="Gene3D" id="1.10.10.10">
    <property type="entry name" value="Winged helix-like DNA-binding domain superfamily/Winged helix DNA-binding domain"/>
    <property type="match status" value="1"/>
</dbReference>
<proteinExistence type="predicted"/>
<gene>
    <name evidence="3" type="ORF">DESHY_80129</name>
</gene>
<sequence length="260" mass="29472">MAGKYLKKVKHNHTRNLETVLTEIKRHRGQGVSLAHLAVSCGVSTRQVYRYLNELQKLGYEILKVAPTETAETGGYTLRETENSLPNEMPLLNMLDELSQLSKQIAISRSFVKEFLFRLWLSKLGTVLPLNISVAGFNHADAVNASGQTVVLAARNDGDLEEIKIRVSPRVIGSVTERLATELIAKQRQKDGRYILLLKTYRAREMAGVLVQWGSEVEVLEPGWLRYRILENCKAVLHANRLRKTDKTLYSRPGRYMVIN</sequence>